<accession>M3G1K3</accession>
<proteinExistence type="predicted"/>
<name>M3G1K3_9LEPT</name>
<dbReference type="AlphaFoldDB" id="M3G1K3"/>
<evidence type="ECO:0000313" key="2">
    <source>
        <dbReference type="Proteomes" id="UP000011770"/>
    </source>
</evidence>
<dbReference type="Proteomes" id="UP000011770">
    <property type="component" value="Unassembled WGS sequence"/>
</dbReference>
<dbReference type="AntiFam" id="ANF00001">
    <property type="entry name" value="Shadow ORF"/>
</dbReference>
<organism evidence="1 2">
    <name type="scientific">Leptospira weilii serovar Topaz str. LT2116</name>
    <dbReference type="NCBI Taxonomy" id="1088540"/>
    <lineage>
        <taxon>Bacteria</taxon>
        <taxon>Pseudomonadati</taxon>
        <taxon>Spirochaetota</taxon>
        <taxon>Spirochaetia</taxon>
        <taxon>Leptospirales</taxon>
        <taxon>Leptospiraceae</taxon>
        <taxon>Leptospira</taxon>
    </lineage>
</organism>
<gene>
    <name evidence="1" type="ORF">LEP1GSC188_1824</name>
</gene>
<comment type="caution">
    <text evidence="1">The sequence shown here is derived from an EMBL/GenBank/DDBJ whole genome shotgun (WGS) entry which is preliminary data.</text>
</comment>
<sequence length="159" mass="18392">MSFQPQNEIRDLFSQTVFLGYESGFIDFETISIDGTKIKASANPDDLGELKRFETRLKQIKKVSKRKFKEWEQSADLEHSKIQKKRKMLPIPFSTGSRVWWGEEVGRLGRFFSIRKSYFLQVKSLILVGTLEKYQFLILIIPKAFLTCGVGYGSLRLAT</sequence>
<protein>
    <submittedName>
        <fullName evidence="1">Uncharacterized protein</fullName>
    </submittedName>
</protein>
<evidence type="ECO:0000313" key="1">
    <source>
        <dbReference type="EMBL" id="EMF79819.1"/>
    </source>
</evidence>
<dbReference type="EMBL" id="AHOR02000075">
    <property type="protein sequence ID" value="EMF79819.1"/>
    <property type="molecule type" value="Genomic_DNA"/>
</dbReference>
<reference evidence="1 2" key="1">
    <citation type="submission" date="2013-01" db="EMBL/GenBank/DDBJ databases">
        <authorList>
            <person name="Harkins D.M."/>
            <person name="Durkin A.S."/>
            <person name="Brinkac L.M."/>
            <person name="Haft D.H."/>
            <person name="Selengut J.D."/>
            <person name="Sanka R."/>
            <person name="DePew J."/>
            <person name="Purushe J."/>
            <person name="Tulsiani S.M."/>
            <person name="Graham G.C."/>
            <person name="Burns M.-A."/>
            <person name="Dohnt M.F."/>
            <person name="Smythe L.D."/>
            <person name="McKay D.B."/>
            <person name="Craig S.B."/>
            <person name="Vinetz J.M."/>
            <person name="Sutton G.G."/>
            <person name="Nierman W.C."/>
            <person name="Fouts D.E."/>
        </authorList>
    </citation>
    <scope>NUCLEOTIDE SEQUENCE [LARGE SCALE GENOMIC DNA]</scope>
    <source>
        <strain evidence="1 2">LT2116</strain>
    </source>
</reference>